<dbReference type="STRING" id="714943.Mucpa_2931"/>
<evidence type="ECO:0000313" key="3">
    <source>
        <dbReference type="Proteomes" id="UP000002774"/>
    </source>
</evidence>
<name>H1YBW1_9SPHI</name>
<keyword evidence="1" id="KW-0812">Transmembrane</keyword>
<sequence>MLDEFEHAQKIDADLERDFQNGKKSIDKYALILFVIFFIAMGLMIAGLAWAAWEMENSPYQDDRSQPQTLIVWVKDRSFFFTRLLVKDPYFVF</sequence>
<reference evidence="2" key="1">
    <citation type="submission" date="2011-09" db="EMBL/GenBank/DDBJ databases">
        <title>The permanent draft genome of Mucilaginibacter paludis DSM 18603.</title>
        <authorList>
            <consortium name="US DOE Joint Genome Institute (JGI-PGF)"/>
            <person name="Lucas S."/>
            <person name="Han J."/>
            <person name="Lapidus A."/>
            <person name="Bruce D."/>
            <person name="Goodwin L."/>
            <person name="Pitluck S."/>
            <person name="Peters L."/>
            <person name="Kyrpides N."/>
            <person name="Mavromatis K."/>
            <person name="Ivanova N."/>
            <person name="Mikhailova N."/>
            <person name="Held B."/>
            <person name="Detter J.C."/>
            <person name="Tapia R."/>
            <person name="Han C."/>
            <person name="Land M."/>
            <person name="Hauser L."/>
            <person name="Markowitz V."/>
            <person name="Cheng J.-F."/>
            <person name="Hugenholtz P."/>
            <person name="Woyke T."/>
            <person name="Wu D."/>
            <person name="Tindall B."/>
            <person name="Brambilla E."/>
            <person name="Klenk H.-P."/>
            <person name="Eisen J.A."/>
        </authorList>
    </citation>
    <scope>NUCLEOTIDE SEQUENCE [LARGE SCALE GENOMIC DNA]</scope>
    <source>
        <strain evidence="2">DSM 18603</strain>
    </source>
</reference>
<protein>
    <submittedName>
        <fullName evidence="2">Uncharacterized protein</fullName>
    </submittedName>
</protein>
<keyword evidence="3" id="KW-1185">Reference proteome</keyword>
<dbReference type="RefSeq" id="WP_008507319.1">
    <property type="nucleotide sequence ID" value="NZ_CM001403.1"/>
</dbReference>
<dbReference type="HOGENOM" id="CLU_2396452_0_0_10"/>
<dbReference type="Proteomes" id="UP000002774">
    <property type="component" value="Chromosome"/>
</dbReference>
<evidence type="ECO:0000313" key="2">
    <source>
        <dbReference type="EMBL" id="EHQ27039.1"/>
    </source>
</evidence>
<accession>H1YBW1</accession>
<dbReference type="EMBL" id="CM001403">
    <property type="protein sequence ID" value="EHQ27039.1"/>
    <property type="molecule type" value="Genomic_DNA"/>
</dbReference>
<keyword evidence="1" id="KW-0472">Membrane</keyword>
<dbReference type="AlphaFoldDB" id="H1YBW1"/>
<evidence type="ECO:0000256" key="1">
    <source>
        <dbReference type="SAM" id="Phobius"/>
    </source>
</evidence>
<gene>
    <name evidence="2" type="ORF">Mucpa_2931</name>
</gene>
<organism evidence="2 3">
    <name type="scientific">Mucilaginibacter paludis DSM 18603</name>
    <dbReference type="NCBI Taxonomy" id="714943"/>
    <lineage>
        <taxon>Bacteria</taxon>
        <taxon>Pseudomonadati</taxon>
        <taxon>Bacteroidota</taxon>
        <taxon>Sphingobacteriia</taxon>
        <taxon>Sphingobacteriales</taxon>
        <taxon>Sphingobacteriaceae</taxon>
        <taxon>Mucilaginibacter</taxon>
    </lineage>
</organism>
<feature type="transmembrane region" description="Helical" evidence="1">
    <location>
        <begin position="29"/>
        <end position="53"/>
    </location>
</feature>
<keyword evidence="1" id="KW-1133">Transmembrane helix</keyword>
<proteinExistence type="predicted"/>